<accession>A0A367ZKP8</accession>
<gene>
    <name evidence="1" type="ORF">OZSIB_1200</name>
</gene>
<comment type="caution">
    <text evidence="1">The sequence shown here is derived from an EMBL/GenBank/DDBJ whole genome shotgun (WGS) entry which is preliminary data.</text>
</comment>
<organism evidence="1 2">
    <name type="scientific">Candidatus Ozemobacter sibiricus</name>
    <dbReference type="NCBI Taxonomy" id="2268124"/>
    <lineage>
        <taxon>Bacteria</taxon>
        <taxon>Candidatus Ozemobacteria</taxon>
        <taxon>Candidatus Ozemobacterales</taxon>
        <taxon>Candidatus Ozemobacteraceae</taxon>
        <taxon>Candidatus Ozemobacter</taxon>
    </lineage>
</organism>
<dbReference type="Proteomes" id="UP000252355">
    <property type="component" value="Unassembled WGS sequence"/>
</dbReference>
<protein>
    <submittedName>
        <fullName evidence="1">Ser/Thr protein phosphatase family protein</fullName>
    </submittedName>
</protein>
<reference evidence="1 2" key="1">
    <citation type="submission" date="2018-05" db="EMBL/GenBank/DDBJ databases">
        <title>A metagenomic window into the 2 km-deep terrestrial subsurface aquifer revealed taxonomically and functionally diverse microbial community comprising novel uncultured bacterial lineages.</title>
        <authorList>
            <person name="Kadnikov V.V."/>
            <person name="Mardanov A.V."/>
            <person name="Beletsky A.V."/>
            <person name="Banks D."/>
            <person name="Pimenov N.V."/>
            <person name="Frank Y.A."/>
            <person name="Karnachuk O.V."/>
            <person name="Ravin N.V."/>
        </authorList>
    </citation>
    <scope>NUCLEOTIDE SEQUENCE [LARGE SCALE GENOMIC DNA]</scope>
    <source>
        <strain evidence="1">BY5</strain>
    </source>
</reference>
<sequence length="267" mass="28523">MAIEILWLGSLLRDLPVEVWRSCLAAACQRHPGAGSLVVNGNLAVRDGPLAERCLATLFENGVDVVTLGDQAVARVSSRRALERWPRLIRPLNLPPAAPGQGAFALKEYGSGEGVWIVSLMTGSERFPVDDPFDALEAFGRAHRPTAVLVDISGPDLEVRKALAWRAAEYPWPVHVLGSGLGVATDDLGLADGRLTLTDVGIVGEEHLIGGLPPAQWWTLRRHLPTPPPASPGAGYLRVDGVHLILEPNGRVAAATPLRLKVPGWGT</sequence>
<proteinExistence type="predicted"/>
<dbReference type="GO" id="GO:0004113">
    <property type="term" value="F:2',3'-cyclic-nucleotide 3'-phosphodiesterase activity"/>
    <property type="evidence" value="ECO:0007669"/>
    <property type="project" value="TreeGrafter"/>
</dbReference>
<dbReference type="InterPro" id="IPR029052">
    <property type="entry name" value="Metallo-depent_PP-like"/>
</dbReference>
<dbReference type="AlphaFoldDB" id="A0A367ZKP8"/>
<name>A0A367ZKP8_9BACT</name>
<dbReference type="InterPro" id="IPR005235">
    <property type="entry name" value="YmdB-like"/>
</dbReference>
<evidence type="ECO:0000313" key="2">
    <source>
        <dbReference type="Proteomes" id="UP000252355"/>
    </source>
</evidence>
<dbReference type="EMBL" id="QOQW01000020">
    <property type="protein sequence ID" value="RCK78673.1"/>
    <property type="molecule type" value="Genomic_DNA"/>
</dbReference>
<dbReference type="Gene3D" id="3.60.21.10">
    <property type="match status" value="1"/>
</dbReference>
<dbReference type="Pfam" id="PF13277">
    <property type="entry name" value="YmdB"/>
    <property type="match status" value="1"/>
</dbReference>
<evidence type="ECO:0000313" key="1">
    <source>
        <dbReference type="EMBL" id="RCK78673.1"/>
    </source>
</evidence>
<dbReference type="PANTHER" id="PTHR36303">
    <property type="entry name" value="2',3'-CYCLIC-NUCLEOTIDE 2'-PHOSPHODIESTERASE"/>
    <property type="match status" value="1"/>
</dbReference>
<dbReference type="SUPFAM" id="SSF56300">
    <property type="entry name" value="Metallo-dependent phosphatases"/>
    <property type="match status" value="1"/>
</dbReference>
<dbReference type="PANTHER" id="PTHR36303:SF1">
    <property type="entry name" value="2',3'-CYCLIC-NUCLEOTIDE 2'-PHOSPHODIESTERASE"/>
    <property type="match status" value="1"/>
</dbReference>